<evidence type="ECO:0000313" key="3">
    <source>
        <dbReference type="Proteomes" id="UP000275078"/>
    </source>
</evidence>
<gene>
    <name evidence="2" type="ORF">BJ508DRAFT_214071</name>
</gene>
<feature type="non-terminal residue" evidence="2">
    <location>
        <position position="1"/>
    </location>
</feature>
<evidence type="ECO:0000259" key="1">
    <source>
        <dbReference type="Pfam" id="PF05699"/>
    </source>
</evidence>
<proteinExistence type="predicted"/>
<dbReference type="OrthoDB" id="4990286at2759"/>
<dbReference type="PANTHER" id="PTHR46481">
    <property type="entry name" value="ZINC FINGER BED DOMAIN-CONTAINING PROTEIN 4"/>
    <property type="match status" value="1"/>
</dbReference>
<dbReference type="Proteomes" id="UP000275078">
    <property type="component" value="Unassembled WGS sequence"/>
</dbReference>
<organism evidence="2 3">
    <name type="scientific">Ascobolus immersus RN42</name>
    <dbReference type="NCBI Taxonomy" id="1160509"/>
    <lineage>
        <taxon>Eukaryota</taxon>
        <taxon>Fungi</taxon>
        <taxon>Dikarya</taxon>
        <taxon>Ascomycota</taxon>
        <taxon>Pezizomycotina</taxon>
        <taxon>Pezizomycetes</taxon>
        <taxon>Pezizales</taxon>
        <taxon>Ascobolaceae</taxon>
        <taxon>Ascobolus</taxon>
    </lineage>
</organism>
<dbReference type="GO" id="GO:0046983">
    <property type="term" value="F:protein dimerization activity"/>
    <property type="evidence" value="ECO:0007669"/>
    <property type="project" value="InterPro"/>
</dbReference>
<accession>A0A3N4HSH3</accession>
<dbReference type="AlphaFoldDB" id="A0A3N4HSH3"/>
<dbReference type="SUPFAM" id="SSF53098">
    <property type="entry name" value="Ribonuclease H-like"/>
    <property type="match status" value="1"/>
</dbReference>
<dbReference type="Pfam" id="PF05699">
    <property type="entry name" value="Dimer_Tnp_hAT"/>
    <property type="match status" value="1"/>
</dbReference>
<evidence type="ECO:0000313" key="2">
    <source>
        <dbReference type="EMBL" id="RPA75936.1"/>
    </source>
</evidence>
<name>A0A3N4HSH3_ASCIM</name>
<dbReference type="PANTHER" id="PTHR46481:SF7">
    <property type="entry name" value="ZINC FINGER BED DOMAIN-CONTAINING PROTEIN RICESLEEPER 2-LIKE"/>
    <property type="match status" value="1"/>
</dbReference>
<dbReference type="InterPro" id="IPR008906">
    <property type="entry name" value="HATC_C_dom"/>
</dbReference>
<feature type="domain" description="HAT C-terminal dimerisation" evidence="1">
    <location>
        <begin position="107"/>
        <end position="193"/>
    </location>
</feature>
<dbReference type="InterPro" id="IPR012337">
    <property type="entry name" value="RNaseH-like_sf"/>
</dbReference>
<reference evidence="2 3" key="1">
    <citation type="journal article" date="2018" name="Nat. Ecol. Evol.">
        <title>Pezizomycetes genomes reveal the molecular basis of ectomycorrhizal truffle lifestyle.</title>
        <authorList>
            <person name="Murat C."/>
            <person name="Payen T."/>
            <person name="Noel B."/>
            <person name="Kuo A."/>
            <person name="Morin E."/>
            <person name="Chen J."/>
            <person name="Kohler A."/>
            <person name="Krizsan K."/>
            <person name="Balestrini R."/>
            <person name="Da Silva C."/>
            <person name="Montanini B."/>
            <person name="Hainaut M."/>
            <person name="Levati E."/>
            <person name="Barry K.W."/>
            <person name="Belfiori B."/>
            <person name="Cichocki N."/>
            <person name="Clum A."/>
            <person name="Dockter R.B."/>
            <person name="Fauchery L."/>
            <person name="Guy J."/>
            <person name="Iotti M."/>
            <person name="Le Tacon F."/>
            <person name="Lindquist E.A."/>
            <person name="Lipzen A."/>
            <person name="Malagnac F."/>
            <person name="Mello A."/>
            <person name="Molinier V."/>
            <person name="Miyauchi S."/>
            <person name="Poulain J."/>
            <person name="Riccioni C."/>
            <person name="Rubini A."/>
            <person name="Sitrit Y."/>
            <person name="Splivallo R."/>
            <person name="Traeger S."/>
            <person name="Wang M."/>
            <person name="Zifcakova L."/>
            <person name="Wipf D."/>
            <person name="Zambonelli A."/>
            <person name="Paolocci F."/>
            <person name="Nowrousian M."/>
            <person name="Ottonello S."/>
            <person name="Baldrian P."/>
            <person name="Spatafora J.W."/>
            <person name="Henrissat B."/>
            <person name="Nagy L.G."/>
            <person name="Aury J.M."/>
            <person name="Wincker P."/>
            <person name="Grigoriev I.V."/>
            <person name="Bonfante P."/>
            <person name="Martin F.M."/>
        </authorList>
    </citation>
    <scope>NUCLEOTIDE SEQUENCE [LARGE SCALE GENOMIC DNA]</scope>
    <source>
        <strain evidence="2 3">RN42</strain>
    </source>
</reference>
<keyword evidence="3" id="KW-1185">Reference proteome</keyword>
<protein>
    <submittedName>
        <fullName evidence="2">HATC-domain-containing protein</fullName>
    </submittedName>
</protein>
<sequence>RYYNINELSPPICAAAILHPCLKYETLELLWPDTDNQFFGWKEKALRVTKDLWESEYKDRIRPSTPNPPSPQADSLASSQITAFTNPISEMIAKRPRLERHTDKPDELDLFLATDHTGLHPETNPLAWWIKESKSQTTQFPNLARMAVTILSIPPMSAEVERAFSSAKNQIDEKRSNLADPVIEAVECMKSWMKYLDLGLLQALEIEKMLRKDGALDRKVDGA</sequence>
<dbReference type="STRING" id="1160509.A0A3N4HSH3"/>
<dbReference type="InterPro" id="IPR052035">
    <property type="entry name" value="ZnF_BED_domain_contain"/>
</dbReference>
<dbReference type="EMBL" id="ML119754">
    <property type="protein sequence ID" value="RPA75936.1"/>
    <property type="molecule type" value="Genomic_DNA"/>
</dbReference>